<dbReference type="GO" id="GO:1990904">
    <property type="term" value="C:ribonucleoprotein complex"/>
    <property type="evidence" value="ECO:0007669"/>
    <property type="project" value="UniProtKB-KW"/>
</dbReference>
<dbReference type="GO" id="GO:0005840">
    <property type="term" value="C:ribosome"/>
    <property type="evidence" value="ECO:0007669"/>
    <property type="project" value="UniProtKB-KW"/>
</dbReference>
<protein>
    <recommendedName>
        <fullName evidence="4">Ribosomal protein L9 domain-containing protein</fullName>
    </recommendedName>
</protein>
<sequence length="176" mass="18693">IRWASTKTAAKSGKVHVQLLQDCLPLGVKGQIVRVKPGYMRNFLHVGNKACYIVDGQGPRIPVVEKPRPASPAEGKKVVLKKPVKKESVPVLSLDDLSNLFTNARTAKAAEDAPAQSFTAEPATSTYSLAELGDSLPGTFTISAPSFPISKDFLSATVFNSTGIEIPSSAITVKDS</sequence>
<accession>A0A1A0H7K1</accession>
<dbReference type="PANTHER" id="PTHR21368">
    <property type="entry name" value="50S RIBOSOMAL PROTEIN L9"/>
    <property type="match status" value="1"/>
</dbReference>
<dbReference type="RefSeq" id="XP_018710599.1">
    <property type="nucleotide sequence ID" value="XM_018855303.1"/>
</dbReference>
<comment type="caution">
    <text evidence="5">The sequence shown here is derived from an EMBL/GenBank/DDBJ whole genome shotgun (WGS) entry which is preliminary data.</text>
</comment>
<dbReference type="GO" id="GO:0006412">
    <property type="term" value="P:translation"/>
    <property type="evidence" value="ECO:0007669"/>
    <property type="project" value="InterPro"/>
</dbReference>
<dbReference type="InterPro" id="IPR009027">
    <property type="entry name" value="Ribosomal_bL9/RNase_H1_N"/>
</dbReference>
<proteinExistence type="inferred from homology"/>
<dbReference type="OrthoDB" id="5555409at2759"/>
<dbReference type="InterPro" id="IPR020070">
    <property type="entry name" value="Ribosomal_bL9_N"/>
</dbReference>
<keyword evidence="3" id="KW-0687">Ribonucleoprotein</keyword>
<dbReference type="GO" id="GO:0003735">
    <property type="term" value="F:structural constituent of ribosome"/>
    <property type="evidence" value="ECO:0007669"/>
    <property type="project" value="InterPro"/>
</dbReference>
<evidence type="ECO:0000259" key="4">
    <source>
        <dbReference type="Pfam" id="PF01281"/>
    </source>
</evidence>
<evidence type="ECO:0000256" key="3">
    <source>
        <dbReference type="ARBA" id="ARBA00023274"/>
    </source>
</evidence>
<feature type="non-terminal residue" evidence="5">
    <location>
        <position position="176"/>
    </location>
</feature>
<dbReference type="Proteomes" id="UP000092555">
    <property type="component" value="Unassembled WGS sequence"/>
</dbReference>
<dbReference type="AlphaFoldDB" id="A0A1A0H7K1"/>
<dbReference type="STRING" id="869754.A0A1A0H7K1"/>
<dbReference type="Pfam" id="PF01281">
    <property type="entry name" value="Ribosomal_L9_N"/>
    <property type="match status" value="1"/>
</dbReference>
<comment type="similarity">
    <text evidence="1">Belongs to the bacterial ribosomal protein bL9 family.</text>
</comment>
<evidence type="ECO:0000313" key="5">
    <source>
        <dbReference type="EMBL" id="OBA20074.1"/>
    </source>
</evidence>
<dbReference type="Gene3D" id="3.40.5.10">
    <property type="entry name" value="Ribosomal protein L9, N-terminal domain"/>
    <property type="match status" value="1"/>
</dbReference>
<feature type="domain" description="Ribosomal protein L9" evidence="4">
    <location>
        <begin position="16"/>
        <end position="53"/>
    </location>
</feature>
<dbReference type="EMBL" id="LXTC01000005">
    <property type="protein sequence ID" value="OBA20074.1"/>
    <property type="molecule type" value="Genomic_DNA"/>
</dbReference>
<evidence type="ECO:0000256" key="2">
    <source>
        <dbReference type="ARBA" id="ARBA00022980"/>
    </source>
</evidence>
<dbReference type="InterPro" id="IPR000244">
    <property type="entry name" value="Ribosomal_bL9"/>
</dbReference>
<dbReference type="SUPFAM" id="SSF55658">
    <property type="entry name" value="L9 N-domain-like"/>
    <property type="match status" value="1"/>
</dbReference>
<dbReference type="GeneID" id="30028279"/>
<keyword evidence="6" id="KW-1185">Reference proteome</keyword>
<evidence type="ECO:0000313" key="6">
    <source>
        <dbReference type="Proteomes" id="UP000092555"/>
    </source>
</evidence>
<dbReference type="InterPro" id="IPR036935">
    <property type="entry name" value="Ribosomal_bL9_N_sf"/>
</dbReference>
<name>A0A1A0H7K1_9ASCO</name>
<keyword evidence="2" id="KW-0689">Ribosomal protein</keyword>
<evidence type="ECO:0000256" key="1">
    <source>
        <dbReference type="ARBA" id="ARBA00010605"/>
    </source>
</evidence>
<feature type="non-terminal residue" evidence="5">
    <location>
        <position position="1"/>
    </location>
</feature>
<organism evidence="5 6">
    <name type="scientific">Metschnikowia bicuspidata var. bicuspidata NRRL YB-4993</name>
    <dbReference type="NCBI Taxonomy" id="869754"/>
    <lineage>
        <taxon>Eukaryota</taxon>
        <taxon>Fungi</taxon>
        <taxon>Dikarya</taxon>
        <taxon>Ascomycota</taxon>
        <taxon>Saccharomycotina</taxon>
        <taxon>Pichiomycetes</taxon>
        <taxon>Metschnikowiaceae</taxon>
        <taxon>Metschnikowia</taxon>
    </lineage>
</organism>
<gene>
    <name evidence="5" type="ORF">METBIDRAFT_25869</name>
</gene>
<reference evidence="5 6" key="1">
    <citation type="submission" date="2016-05" db="EMBL/GenBank/DDBJ databases">
        <title>Comparative genomics of biotechnologically important yeasts.</title>
        <authorList>
            <consortium name="DOE Joint Genome Institute"/>
            <person name="Riley R."/>
            <person name="Haridas S."/>
            <person name="Wolfe K.H."/>
            <person name="Lopes M.R."/>
            <person name="Hittinger C.T."/>
            <person name="Goker M."/>
            <person name="Salamov A."/>
            <person name="Wisecaver J."/>
            <person name="Long T.M."/>
            <person name="Aerts A.L."/>
            <person name="Barry K."/>
            <person name="Choi C."/>
            <person name="Clum A."/>
            <person name="Coughlan A.Y."/>
            <person name="Deshpande S."/>
            <person name="Douglass A.P."/>
            <person name="Hanson S.J."/>
            <person name="Klenk H.-P."/>
            <person name="LaButti K."/>
            <person name="Lapidus A."/>
            <person name="Lindquist E."/>
            <person name="Lipzen A."/>
            <person name="Meier-kolthoff J.P."/>
            <person name="Ohm R.A."/>
            <person name="Otillar R.P."/>
            <person name="Pangilinan J."/>
            <person name="Peng Y."/>
            <person name="Rokas A."/>
            <person name="Rosa C.A."/>
            <person name="Scheuner C."/>
            <person name="Sibirny A.A."/>
            <person name="Slot J.C."/>
            <person name="Stielow J.B."/>
            <person name="Sun H."/>
            <person name="Kurtzman C.P."/>
            <person name="Blackwell M."/>
            <person name="Grigoriev I.V."/>
            <person name="Jeffries T.W."/>
        </authorList>
    </citation>
    <scope>NUCLEOTIDE SEQUENCE [LARGE SCALE GENOMIC DNA]</scope>
    <source>
        <strain evidence="5 6">NRRL YB-4993</strain>
    </source>
</reference>